<evidence type="ECO:0000313" key="2">
    <source>
        <dbReference type="Proteomes" id="UP000027195"/>
    </source>
</evidence>
<dbReference type="Proteomes" id="UP000027195">
    <property type="component" value="Unassembled WGS sequence"/>
</dbReference>
<dbReference type="InterPro" id="IPR032675">
    <property type="entry name" value="LRR_dom_sf"/>
</dbReference>
<sequence>MQRKDDNGDLFPVSNTDSHRVTIHRLSAELLLEIFETAAEHFLRFSHVCGLWRRIIHGCSKFWSTIKLQAFSNEADQQAAYWILRAGGSLLSINVRACGEKWLESEKNEGNTIVPLASVLRPTMDRCKQLSISASPSQLDDFFRICAGHTSNLTELSVTIPFPVDFGDSDGDLDPTPPLYIPFTLPPNIEFPTRASINISGCLSIFSSFGASVTELIVGGSTPFRHIGDIMAMFESCPNLVKCSLIGPPAPRPGIRSVFRTVSLLRLVNLKMSGVTGAGSLLEYLNLPCLESLEVADFLWDDATRRTFWHLFQSCPSLSDFSVHGLDVNTSSDFTGPLLALHSITRFRFHCTAAYSLLRRLAFPNAQELRIGYIPASLAHHFASSSPRAHTVSFKPIIGSANGLPIIPFPTLISLKISGSIELLDHLHPLHLRSLSLSWWDAELWEPILLRFVEHSAPRLARLVLRRSRVSDQDLISCLERLPHLEDLHLDVCTTTDALLLALSVSSGSTDRGVADSSCLLPRLKRFRFYRAGFTAKAFIAFLLFRNIGRYAGIEGVPPRIEGRIYFGSHAKIDRDDHLKILLLGPYLD</sequence>
<accession>A0A067MRN9</accession>
<dbReference type="InParanoid" id="A0A067MRN9"/>
<gene>
    <name evidence="1" type="ORF">BOTBODRAFT_63384</name>
</gene>
<dbReference type="AlphaFoldDB" id="A0A067MRN9"/>
<proteinExistence type="predicted"/>
<keyword evidence="2" id="KW-1185">Reference proteome</keyword>
<protein>
    <recommendedName>
        <fullName evidence="3">F-box domain-containing protein</fullName>
    </recommendedName>
</protein>
<dbReference type="EMBL" id="KL198021">
    <property type="protein sequence ID" value="KDQ18398.1"/>
    <property type="molecule type" value="Genomic_DNA"/>
</dbReference>
<dbReference type="HOGENOM" id="CLU_019609_0_0_1"/>
<reference evidence="2" key="1">
    <citation type="journal article" date="2014" name="Proc. Natl. Acad. Sci. U.S.A.">
        <title>Extensive sampling of basidiomycete genomes demonstrates inadequacy of the white-rot/brown-rot paradigm for wood decay fungi.</title>
        <authorList>
            <person name="Riley R."/>
            <person name="Salamov A.A."/>
            <person name="Brown D.W."/>
            <person name="Nagy L.G."/>
            <person name="Floudas D."/>
            <person name="Held B.W."/>
            <person name="Levasseur A."/>
            <person name="Lombard V."/>
            <person name="Morin E."/>
            <person name="Otillar R."/>
            <person name="Lindquist E.A."/>
            <person name="Sun H."/>
            <person name="LaButti K.M."/>
            <person name="Schmutz J."/>
            <person name="Jabbour D."/>
            <person name="Luo H."/>
            <person name="Baker S.E."/>
            <person name="Pisabarro A.G."/>
            <person name="Walton J.D."/>
            <person name="Blanchette R.A."/>
            <person name="Henrissat B."/>
            <person name="Martin F."/>
            <person name="Cullen D."/>
            <person name="Hibbett D.S."/>
            <person name="Grigoriev I.V."/>
        </authorList>
    </citation>
    <scope>NUCLEOTIDE SEQUENCE [LARGE SCALE GENOMIC DNA]</scope>
    <source>
        <strain evidence="2">FD-172 SS1</strain>
    </source>
</reference>
<name>A0A067MRN9_BOTB1</name>
<evidence type="ECO:0008006" key="3">
    <source>
        <dbReference type="Google" id="ProtNLM"/>
    </source>
</evidence>
<dbReference type="SUPFAM" id="SSF52047">
    <property type="entry name" value="RNI-like"/>
    <property type="match status" value="1"/>
</dbReference>
<evidence type="ECO:0000313" key="1">
    <source>
        <dbReference type="EMBL" id="KDQ18398.1"/>
    </source>
</evidence>
<dbReference type="Gene3D" id="3.80.10.10">
    <property type="entry name" value="Ribonuclease Inhibitor"/>
    <property type="match status" value="1"/>
</dbReference>
<organism evidence="1 2">
    <name type="scientific">Botryobasidium botryosum (strain FD-172 SS1)</name>
    <dbReference type="NCBI Taxonomy" id="930990"/>
    <lineage>
        <taxon>Eukaryota</taxon>
        <taxon>Fungi</taxon>
        <taxon>Dikarya</taxon>
        <taxon>Basidiomycota</taxon>
        <taxon>Agaricomycotina</taxon>
        <taxon>Agaricomycetes</taxon>
        <taxon>Cantharellales</taxon>
        <taxon>Botryobasidiaceae</taxon>
        <taxon>Botryobasidium</taxon>
    </lineage>
</organism>
<dbReference type="Gene3D" id="1.20.1280.50">
    <property type="match status" value="1"/>
</dbReference>